<evidence type="ECO:0000256" key="3">
    <source>
        <dbReference type="SAM" id="SignalP"/>
    </source>
</evidence>
<gene>
    <name evidence="4" type="ORF">M427DRAFT_53253</name>
</gene>
<dbReference type="Proteomes" id="UP000070544">
    <property type="component" value="Unassembled WGS sequence"/>
</dbReference>
<keyword evidence="2" id="KW-0812">Transmembrane</keyword>
<evidence type="ECO:0000256" key="2">
    <source>
        <dbReference type="SAM" id="Phobius"/>
    </source>
</evidence>
<feature type="compositionally biased region" description="Basic and acidic residues" evidence="1">
    <location>
        <begin position="413"/>
        <end position="429"/>
    </location>
</feature>
<accession>A0A139AS72</accession>
<reference evidence="4 5" key="1">
    <citation type="journal article" date="2015" name="Genome Biol. Evol.">
        <title>Phylogenomic analyses indicate that early fungi evolved digesting cell walls of algal ancestors of land plants.</title>
        <authorList>
            <person name="Chang Y."/>
            <person name="Wang S."/>
            <person name="Sekimoto S."/>
            <person name="Aerts A.L."/>
            <person name="Choi C."/>
            <person name="Clum A."/>
            <person name="LaButti K.M."/>
            <person name="Lindquist E.A."/>
            <person name="Yee Ngan C."/>
            <person name="Ohm R.A."/>
            <person name="Salamov A.A."/>
            <person name="Grigoriev I.V."/>
            <person name="Spatafora J.W."/>
            <person name="Berbee M.L."/>
        </authorList>
    </citation>
    <scope>NUCLEOTIDE SEQUENCE [LARGE SCALE GENOMIC DNA]</scope>
    <source>
        <strain evidence="4 5">JEL478</strain>
    </source>
</reference>
<name>A0A139AS72_GONPJ</name>
<feature type="signal peptide" evidence="3">
    <location>
        <begin position="1"/>
        <end position="34"/>
    </location>
</feature>
<keyword evidence="2" id="KW-0472">Membrane</keyword>
<evidence type="ECO:0000313" key="4">
    <source>
        <dbReference type="EMBL" id="KXS19315.1"/>
    </source>
</evidence>
<keyword evidence="3" id="KW-0732">Signal</keyword>
<organism evidence="4 5">
    <name type="scientific">Gonapodya prolifera (strain JEL478)</name>
    <name type="common">Monoblepharis prolifera</name>
    <dbReference type="NCBI Taxonomy" id="1344416"/>
    <lineage>
        <taxon>Eukaryota</taxon>
        <taxon>Fungi</taxon>
        <taxon>Fungi incertae sedis</taxon>
        <taxon>Chytridiomycota</taxon>
        <taxon>Chytridiomycota incertae sedis</taxon>
        <taxon>Monoblepharidomycetes</taxon>
        <taxon>Monoblepharidales</taxon>
        <taxon>Gonapodyaceae</taxon>
        <taxon>Gonapodya</taxon>
    </lineage>
</organism>
<feature type="compositionally biased region" description="Basic and acidic residues" evidence="1">
    <location>
        <begin position="532"/>
        <end position="543"/>
    </location>
</feature>
<evidence type="ECO:0000256" key="1">
    <source>
        <dbReference type="SAM" id="MobiDB-lite"/>
    </source>
</evidence>
<sequence>MGSNRLRGPPRWPTSAALVLSLVLWMGLQQEARGQTQCLSLSQSTACTGWTTASVNVSSSWTTTTFDSYMMTWADSPAHIQDFNDAYGCSWDGTGIRYALSYGCAERIFLSDSVCTSAPVSAALNPLCASTCQSYLSSVTAVLAACPATGSAYVTGKTVTTTQTNLRQATLNYISKFCTTYAQSTATCQTAVAMDSGNCGFFDRPASATASCSANSTQTCCSTLNGKTFSATISTGTKGGLSTTTVIIIGIGAAVAVVIVVGLGIFLYRRRNARKNAAYMRNVDSGYGGNDRDMDTKTPYNNMGNGAAQRNGIPMSSMNNGPGGKNRMADGGVHNASTSAFMNQVRSNGPDWEPVGWQTDRGAAAGGPPQMVSATAAAYARGYEQETARGMDSPMSPPPGNQWATDNDYGTTSDERDVFPGGRAHSDDYHGDRAAMLAADPYEYQKGYNEAPKEGTKRKSSKRKSVVEGGSPSAERSGSKKHSRKKSDASRKGGSGTKQSRRRSTVNPDEGGDGREKSTRRASSRQSQSRHSYYEADDRQRDE</sequence>
<evidence type="ECO:0000313" key="5">
    <source>
        <dbReference type="Proteomes" id="UP000070544"/>
    </source>
</evidence>
<protein>
    <submittedName>
        <fullName evidence="4">Uncharacterized protein</fullName>
    </submittedName>
</protein>
<dbReference type="EMBL" id="KQ965739">
    <property type="protein sequence ID" value="KXS19315.1"/>
    <property type="molecule type" value="Genomic_DNA"/>
</dbReference>
<feature type="region of interest" description="Disordered" evidence="1">
    <location>
        <begin position="386"/>
        <end position="429"/>
    </location>
</feature>
<feature type="chain" id="PRO_5007296361" evidence="3">
    <location>
        <begin position="35"/>
        <end position="543"/>
    </location>
</feature>
<feature type="region of interest" description="Disordered" evidence="1">
    <location>
        <begin position="447"/>
        <end position="543"/>
    </location>
</feature>
<keyword evidence="5" id="KW-1185">Reference proteome</keyword>
<dbReference type="OrthoDB" id="2125642at2759"/>
<feature type="transmembrane region" description="Helical" evidence="2">
    <location>
        <begin position="246"/>
        <end position="268"/>
    </location>
</feature>
<feature type="compositionally biased region" description="Polar residues" evidence="1">
    <location>
        <begin position="402"/>
        <end position="412"/>
    </location>
</feature>
<dbReference type="STRING" id="1344416.A0A139AS72"/>
<proteinExistence type="predicted"/>
<keyword evidence="2" id="KW-1133">Transmembrane helix</keyword>
<dbReference type="AlphaFoldDB" id="A0A139AS72"/>